<comment type="caution">
    <text evidence="3">The sequence shown here is derived from an EMBL/GenBank/DDBJ whole genome shotgun (WGS) entry which is preliminary data.</text>
</comment>
<reference evidence="3" key="2">
    <citation type="submission" date="2021-04" db="EMBL/GenBank/DDBJ databases">
        <authorList>
            <person name="Gilroy R."/>
        </authorList>
    </citation>
    <scope>NUCLEOTIDE SEQUENCE</scope>
    <source>
        <strain evidence="3">ChiSjej1B19-5720</strain>
    </source>
</reference>
<dbReference type="PANTHER" id="PTHR34978:SF3">
    <property type="entry name" value="SLR0241 PROTEIN"/>
    <property type="match status" value="1"/>
</dbReference>
<feature type="transmembrane region" description="Helical" evidence="1">
    <location>
        <begin position="36"/>
        <end position="61"/>
    </location>
</feature>
<evidence type="ECO:0000313" key="3">
    <source>
        <dbReference type="EMBL" id="HJB27730.1"/>
    </source>
</evidence>
<evidence type="ECO:0000313" key="4">
    <source>
        <dbReference type="Proteomes" id="UP000823842"/>
    </source>
</evidence>
<dbReference type="PANTHER" id="PTHR34978">
    <property type="entry name" value="POSSIBLE SENSOR-TRANSDUCER PROTEIN BLAR"/>
    <property type="match status" value="1"/>
</dbReference>
<feature type="transmembrane region" description="Helical" evidence="1">
    <location>
        <begin position="302"/>
        <end position="320"/>
    </location>
</feature>
<name>A0A9D2LQJ3_9FIRM</name>
<feature type="domain" description="Peptidase M56" evidence="2">
    <location>
        <begin position="84"/>
        <end position="257"/>
    </location>
</feature>
<gene>
    <name evidence="3" type="ORF">IAA06_02925</name>
</gene>
<accession>A0A9D2LQJ3</accession>
<feature type="transmembrane region" description="Helical" evidence="1">
    <location>
        <begin position="81"/>
        <end position="109"/>
    </location>
</feature>
<evidence type="ECO:0000259" key="2">
    <source>
        <dbReference type="Pfam" id="PF05569"/>
    </source>
</evidence>
<keyword evidence="1" id="KW-1133">Transmembrane helix</keyword>
<evidence type="ECO:0000256" key="1">
    <source>
        <dbReference type="SAM" id="Phobius"/>
    </source>
</evidence>
<reference evidence="3" key="1">
    <citation type="journal article" date="2021" name="PeerJ">
        <title>Extensive microbial diversity within the chicken gut microbiome revealed by metagenomics and culture.</title>
        <authorList>
            <person name="Gilroy R."/>
            <person name="Ravi A."/>
            <person name="Getino M."/>
            <person name="Pursley I."/>
            <person name="Horton D.L."/>
            <person name="Alikhan N.F."/>
            <person name="Baker D."/>
            <person name="Gharbi K."/>
            <person name="Hall N."/>
            <person name="Watson M."/>
            <person name="Adriaenssens E.M."/>
            <person name="Foster-Nyarko E."/>
            <person name="Jarju S."/>
            <person name="Secka A."/>
            <person name="Antonio M."/>
            <person name="Oren A."/>
            <person name="Chaudhuri R.R."/>
            <person name="La Ragione R."/>
            <person name="Hildebrand F."/>
            <person name="Pallen M.J."/>
        </authorList>
    </citation>
    <scope>NUCLEOTIDE SEQUENCE</scope>
    <source>
        <strain evidence="3">ChiSjej1B19-5720</strain>
    </source>
</reference>
<dbReference type="Pfam" id="PF05569">
    <property type="entry name" value="Peptidase_M56"/>
    <property type="match status" value="1"/>
</dbReference>
<dbReference type="CDD" id="cd07341">
    <property type="entry name" value="M56_BlaR1_MecR1_like"/>
    <property type="match status" value="1"/>
</dbReference>
<dbReference type="EMBL" id="DWYZ01000067">
    <property type="protein sequence ID" value="HJB27730.1"/>
    <property type="molecule type" value="Genomic_DNA"/>
</dbReference>
<dbReference type="AlphaFoldDB" id="A0A9D2LQJ3"/>
<dbReference type="Proteomes" id="UP000823842">
    <property type="component" value="Unassembled WGS sequence"/>
</dbReference>
<organism evidence="3 4">
    <name type="scientific">Candidatus Blautia faecavium</name>
    <dbReference type="NCBI Taxonomy" id="2838487"/>
    <lineage>
        <taxon>Bacteria</taxon>
        <taxon>Bacillati</taxon>
        <taxon>Bacillota</taxon>
        <taxon>Clostridia</taxon>
        <taxon>Lachnospirales</taxon>
        <taxon>Lachnospiraceae</taxon>
        <taxon>Blautia</taxon>
    </lineage>
</organism>
<feature type="transmembrane region" description="Helical" evidence="1">
    <location>
        <begin position="6"/>
        <end position="24"/>
    </location>
</feature>
<proteinExistence type="predicted"/>
<keyword evidence="1" id="KW-0812">Transmembrane</keyword>
<protein>
    <submittedName>
        <fullName evidence="3">M56 family metallopeptidase</fullName>
    </submittedName>
</protein>
<sequence>MTEFSLFMTIVWTGLTIIFYYFVLRKRRFIRKFGGVCLLVLYLACVLRLLVPLELPFLRIVEFKGWMAEAYAVIFLDERAFLGFTFTIAKNLIGIWVCGTGLSAAAWIFRYTRALKKVNLSKGCEVVKDEAVMGKVRQAYKRKVKVKILRCPAISVPMGIGLVKKKILLPMSRYGDKESYYILLHEYTHFINRDIWIKMFLQIFCCIYWWNPCVYLLQKEMDQALEIKCDLTVTKAMNKEGKISYLNTIISVLKKTTEGKGISTDIPMTTLFERDREVPVKERFEVVMDTCVYPKYSRGRQIVLTICLCLGIFSSYTFQFQPVFQPPEKELPKEMEMTGENTYLIDCGTYFMIADEISKTEPTIVTEKWIVEDMIEQGFKVIKEGEYYDQKEEN</sequence>
<dbReference type="InterPro" id="IPR052173">
    <property type="entry name" value="Beta-lactam_resp_regulator"/>
</dbReference>
<keyword evidence="1" id="KW-0472">Membrane</keyword>
<dbReference type="InterPro" id="IPR008756">
    <property type="entry name" value="Peptidase_M56"/>
</dbReference>